<organism evidence="1 3">
    <name type="scientific">Medicago truncatula</name>
    <name type="common">Barrel medic</name>
    <name type="synonym">Medicago tribuloides</name>
    <dbReference type="NCBI Taxonomy" id="3880"/>
    <lineage>
        <taxon>Eukaryota</taxon>
        <taxon>Viridiplantae</taxon>
        <taxon>Streptophyta</taxon>
        <taxon>Embryophyta</taxon>
        <taxon>Tracheophyta</taxon>
        <taxon>Spermatophyta</taxon>
        <taxon>Magnoliopsida</taxon>
        <taxon>eudicotyledons</taxon>
        <taxon>Gunneridae</taxon>
        <taxon>Pentapetalae</taxon>
        <taxon>rosids</taxon>
        <taxon>fabids</taxon>
        <taxon>Fabales</taxon>
        <taxon>Fabaceae</taxon>
        <taxon>Papilionoideae</taxon>
        <taxon>50 kb inversion clade</taxon>
        <taxon>NPAAA clade</taxon>
        <taxon>Hologalegina</taxon>
        <taxon>IRL clade</taxon>
        <taxon>Trifolieae</taxon>
        <taxon>Medicago</taxon>
    </lineage>
</organism>
<keyword evidence="3" id="KW-1185">Reference proteome</keyword>
<reference evidence="1 3" key="1">
    <citation type="journal article" date="2011" name="Nature">
        <title>The Medicago genome provides insight into the evolution of rhizobial symbioses.</title>
        <authorList>
            <person name="Young N.D."/>
            <person name="Debelle F."/>
            <person name="Oldroyd G.E."/>
            <person name="Geurts R."/>
            <person name="Cannon S.B."/>
            <person name="Udvardi M.K."/>
            <person name="Benedito V.A."/>
            <person name="Mayer K.F."/>
            <person name="Gouzy J."/>
            <person name="Schoof H."/>
            <person name="Van de Peer Y."/>
            <person name="Proost S."/>
            <person name="Cook D.R."/>
            <person name="Meyers B.C."/>
            <person name="Spannagl M."/>
            <person name="Cheung F."/>
            <person name="De Mita S."/>
            <person name="Krishnakumar V."/>
            <person name="Gundlach H."/>
            <person name="Zhou S."/>
            <person name="Mudge J."/>
            <person name="Bharti A.K."/>
            <person name="Murray J.D."/>
            <person name="Naoumkina M.A."/>
            <person name="Rosen B."/>
            <person name="Silverstein K.A."/>
            <person name="Tang H."/>
            <person name="Rombauts S."/>
            <person name="Zhao P.X."/>
            <person name="Zhou P."/>
            <person name="Barbe V."/>
            <person name="Bardou P."/>
            <person name="Bechner M."/>
            <person name="Bellec A."/>
            <person name="Berger A."/>
            <person name="Berges H."/>
            <person name="Bidwell S."/>
            <person name="Bisseling T."/>
            <person name="Choisne N."/>
            <person name="Couloux A."/>
            <person name="Denny R."/>
            <person name="Deshpande S."/>
            <person name="Dai X."/>
            <person name="Doyle J.J."/>
            <person name="Dudez A.M."/>
            <person name="Farmer A.D."/>
            <person name="Fouteau S."/>
            <person name="Franken C."/>
            <person name="Gibelin C."/>
            <person name="Gish J."/>
            <person name="Goldstein S."/>
            <person name="Gonzalez A.J."/>
            <person name="Green P.J."/>
            <person name="Hallab A."/>
            <person name="Hartog M."/>
            <person name="Hua A."/>
            <person name="Humphray S.J."/>
            <person name="Jeong D.H."/>
            <person name="Jing Y."/>
            <person name="Jocker A."/>
            <person name="Kenton S.M."/>
            <person name="Kim D.J."/>
            <person name="Klee K."/>
            <person name="Lai H."/>
            <person name="Lang C."/>
            <person name="Lin S."/>
            <person name="Macmil S.L."/>
            <person name="Magdelenat G."/>
            <person name="Matthews L."/>
            <person name="McCorrison J."/>
            <person name="Monaghan E.L."/>
            <person name="Mun J.H."/>
            <person name="Najar F.Z."/>
            <person name="Nicholson C."/>
            <person name="Noirot C."/>
            <person name="O'Bleness M."/>
            <person name="Paule C.R."/>
            <person name="Poulain J."/>
            <person name="Prion F."/>
            <person name="Qin B."/>
            <person name="Qu C."/>
            <person name="Retzel E.F."/>
            <person name="Riddle C."/>
            <person name="Sallet E."/>
            <person name="Samain S."/>
            <person name="Samson N."/>
            <person name="Sanders I."/>
            <person name="Saurat O."/>
            <person name="Scarpelli C."/>
            <person name="Schiex T."/>
            <person name="Segurens B."/>
            <person name="Severin A.J."/>
            <person name="Sherrier D.J."/>
            <person name="Shi R."/>
            <person name="Sims S."/>
            <person name="Singer S.R."/>
            <person name="Sinharoy S."/>
            <person name="Sterck L."/>
            <person name="Viollet A."/>
            <person name="Wang B.B."/>
            <person name="Wang K."/>
            <person name="Wang M."/>
            <person name="Wang X."/>
            <person name="Warfsmann J."/>
            <person name="Weissenbach J."/>
            <person name="White D.D."/>
            <person name="White J.D."/>
            <person name="Wiley G.B."/>
            <person name="Wincker P."/>
            <person name="Xing Y."/>
            <person name="Yang L."/>
            <person name="Yao Z."/>
            <person name="Ying F."/>
            <person name="Zhai J."/>
            <person name="Zhou L."/>
            <person name="Zuber A."/>
            <person name="Denarie J."/>
            <person name="Dixon R.A."/>
            <person name="May G.D."/>
            <person name="Schwartz D.C."/>
            <person name="Rogers J."/>
            <person name="Quetier F."/>
            <person name="Town C.D."/>
            <person name="Roe B.A."/>
        </authorList>
    </citation>
    <scope>NUCLEOTIDE SEQUENCE [LARGE SCALE GENOMIC DNA]</scope>
    <source>
        <strain evidence="1">A17</strain>
        <strain evidence="2 3">cv. Jemalong A17</strain>
    </source>
</reference>
<evidence type="ECO:0000313" key="2">
    <source>
        <dbReference type="EnsemblPlants" id="AES75291"/>
    </source>
</evidence>
<dbReference type="AlphaFoldDB" id="G7KHR9"/>
<reference evidence="1 3" key="2">
    <citation type="journal article" date="2014" name="BMC Genomics">
        <title>An improved genome release (version Mt4.0) for the model legume Medicago truncatula.</title>
        <authorList>
            <person name="Tang H."/>
            <person name="Krishnakumar V."/>
            <person name="Bidwell S."/>
            <person name="Rosen B."/>
            <person name="Chan A."/>
            <person name="Zhou S."/>
            <person name="Gentzbittel L."/>
            <person name="Childs K.L."/>
            <person name="Yandell M."/>
            <person name="Gundlach H."/>
            <person name="Mayer K.F."/>
            <person name="Schwartz D.C."/>
            <person name="Town C.D."/>
        </authorList>
    </citation>
    <scope>GENOME REANNOTATION</scope>
    <source>
        <strain evidence="2 3">cv. Jemalong A17</strain>
    </source>
</reference>
<accession>G7KHR9</accession>
<dbReference type="EnsemblPlants" id="AES75291">
    <property type="protein sequence ID" value="AES75291"/>
    <property type="gene ID" value="MTR_6g036580"/>
</dbReference>
<name>G7KHR9_MEDTR</name>
<dbReference type="Proteomes" id="UP000002051">
    <property type="component" value="Chromosome 6"/>
</dbReference>
<dbReference type="PaxDb" id="3880-AES75291"/>
<protein>
    <submittedName>
        <fullName evidence="1 2">Uncharacterized protein</fullName>
    </submittedName>
</protein>
<proteinExistence type="predicted"/>
<evidence type="ECO:0000313" key="1">
    <source>
        <dbReference type="EMBL" id="AES75291.1"/>
    </source>
</evidence>
<dbReference type="HOGENOM" id="CLU_2376037_0_0_1"/>
<sequence>MSKWEIFSDANVNVDDNNYKWRQINISNHVIKLLPTPIASPLPSIYDLLLHASTSHLFQLKVWREEDEEGKEISRRWYTIRLIDPQNLMVFFFYK</sequence>
<gene>
    <name evidence="1" type="ordered locus">MTR_6g036580</name>
</gene>
<dbReference type="EMBL" id="CM001222">
    <property type="protein sequence ID" value="AES75291.1"/>
    <property type="molecule type" value="Genomic_DNA"/>
</dbReference>
<evidence type="ECO:0000313" key="3">
    <source>
        <dbReference type="Proteomes" id="UP000002051"/>
    </source>
</evidence>
<reference evidence="2" key="3">
    <citation type="submission" date="2015-04" db="UniProtKB">
        <authorList>
            <consortium name="EnsemblPlants"/>
        </authorList>
    </citation>
    <scope>IDENTIFICATION</scope>
    <source>
        <strain evidence="2">cv. Jemalong A17</strain>
    </source>
</reference>